<dbReference type="CDD" id="cd00789">
    <property type="entry name" value="KU_like"/>
    <property type="match status" value="1"/>
</dbReference>
<evidence type="ECO:0000256" key="1">
    <source>
        <dbReference type="ARBA" id="ARBA00023125"/>
    </source>
</evidence>
<evidence type="ECO:0000256" key="3">
    <source>
        <dbReference type="HAMAP-Rule" id="MF_01875"/>
    </source>
</evidence>
<dbReference type="EMBL" id="JACRSR010000007">
    <property type="protein sequence ID" value="MBC8532348.1"/>
    <property type="molecule type" value="Genomic_DNA"/>
</dbReference>
<accession>A0A926D6L4</accession>
<dbReference type="NCBIfam" id="TIGR02772">
    <property type="entry name" value="Ku_bact"/>
    <property type="match status" value="1"/>
</dbReference>
<comment type="caution">
    <text evidence="5">The sequence shown here is derived from an EMBL/GenBank/DDBJ whole genome shotgun (WGS) entry which is preliminary data.</text>
</comment>
<dbReference type="FunFam" id="2.40.290.10:FF:000004">
    <property type="entry name" value="Non-homologous end joining protein Ku"/>
    <property type="match status" value="1"/>
</dbReference>
<dbReference type="AlphaFoldDB" id="A0A926D6L4"/>
<gene>
    <name evidence="3" type="primary">ku</name>
    <name evidence="5" type="ORF">H8696_10890</name>
</gene>
<dbReference type="Proteomes" id="UP000623172">
    <property type="component" value="Unassembled WGS sequence"/>
</dbReference>
<evidence type="ECO:0000259" key="4">
    <source>
        <dbReference type="SMART" id="SM00559"/>
    </source>
</evidence>
<comment type="subunit">
    <text evidence="3">Homodimer. Interacts with LigD.</text>
</comment>
<dbReference type="RefSeq" id="WP_249317467.1">
    <property type="nucleotide sequence ID" value="NZ_JACRSR010000007.1"/>
</dbReference>
<dbReference type="InterPro" id="IPR006164">
    <property type="entry name" value="DNA_bd_Ku70/Ku80"/>
</dbReference>
<dbReference type="Gene3D" id="2.40.290.10">
    <property type="match status" value="1"/>
</dbReference>
<dbReference type="SUPFAM" id="SSF100939">
    <property type="entry name" value="SPOC domain-like"/>
    <property type="match status" value="1"/>
</dbReference>
<dbReference type="InterPro" id="IPR009187">
    <property type="entry name" value="Prok_Ku"/>
</dbReference>
<sequence length="271" mass="31206">MQTVWKGAISFGLLNVPVKMGVATQHEDISFKNLHKKCHTPLQYKKFCPKCNEEVGKDDIIKGFEYEPGQFVLITEEDLDKIRIKTSRAIAIVDFVELKEVDPIYYDKTYYLWPEKGGEKPYMILRSAMEETGRVAVAKVAIRQKEHLCLVRTVGDALVLETMFYPDEIRAAGELGVDKLDETVSVRPEEMDMAVKLVENLTAKFEPEKYHDEYREELLKLIRAKVEGREVVEAEEPQPAGQVIDLMERLKASVEATQKKEEKPRRRRKSS</sequence>
<dbReference type="SMART" id="SM00559">
    <property type="entry name" value="Ku78"/>
    <property type="match status" value="1"/>
</dbReference>
<keyword evidence="6" id="KW-1185">Reference proteome</keyword>
<dbReference type="GO" id="GO:0006310">
    <property type="term" value="P:DNA recombination"/>
    <property type="evidence" value="ECO:0007669"/>
    <property type="project" value="UniProtKB-KW"/>
</dbReference>
<evidence type="ECO:0000313" key="6">
    <source>
        <dbReference type="Proteomes" id="UP000623172"/>
    </source>
</evidence>
<dbReference type="PANTHER" id="PTHR41251">
    <property type="entry name" value="NON-HOMOLOGOUS END JOINING PROTEIN KU"/>
    <property type="match status" value="1"/>
</dbReference>
<organism evidence="5 6">
    <name type="scientific">Gehongia tenuis</name>
    <dbReference type="NCBI Taxonomy" id="2763655"/>
    <lineage>
        <taxon>Bacteria</taxon>
        <taxon>Bacillati</taxon>
        <taxon>Bacillota</taxon>
        <taxon>Clostridia</taxon>
        <taxon>Christensenellales</taxon>
        <taxon>Christensenellaceae</taxon>
        <taxon>Gehongia</taxon>
    </lineage>
</organism>
<keyword evidence="3" id="KW-0227">DNA damage</keyword>
<protein>
    <recommendedName>
        <fullName evidence="3">Non-homologous end joining protein Ku</fullName>
    </recommendedName>
</protein>
<dbReference type="PANTHER" id="PTHR41251:SF1">
    <property type="entry name" value="NON-HOMOLOGOUS END JOINING PROTEIN KU"/>
    <property type="match status" value="1"/>
</dbReference>
<dbReference type="GO" id="GO:0003690">
    <property type="term" value="F:double-stranded DNA binding"/>
    <property type="evidence" value="ECO:0007669"/>
    <property type="project" value="UniProtKB-UniRule"/>
</dbReference>
<keyword evidence="2 3" id="KW-0233">DNA recombination</keyword>
<comment type="similarity">
    <text evidence="3">Belongs to the prokaryotic Ku family.</text>
</comment>
<proteinExistence type="inferred from homology"/>
<name>A0A926D6L4_9FIRM</name>
<feature type="domain" description="Ku" evidence="4">
    <location>
        <begin position="52"/>
        <end position="180"/>
    </location>
</feature>
<reference evidence="5" key="1">
    <citation type="submission" date="2020-08" db="EMBL/GenBank/DDBJ databases">
        <title>Genome public.</title>
        <authorList>
            <person name="Liu C."/>
            <person name="Sun Q."/>
        </authorList>
    </citation>
    <scope>NUCLEOTIDE SEQUENCE</scope>
    <source>
        <strain evidence="5">NSJ-53</strain>
    </source>
</reference>
<evidence type="ECO:0000256" key="2">
    <source>
        <dbReference type="ARBA" id="ARBA00023172"/>
    </source>
</evidence>
<comment type="function">
    <text evidence="3">With LigD forms a non-homologous end joining (NHEJ) DNA repair enzyme, which repairs dsDNA breaks with reduced fidelity. Binds linear dsDNA with 5'- and 3'- overhangs but not closed circular dsDNA nor ssDNA. Recruits and stimulates the ligase activity of LigD.</text>
</comment>
<dbReference type="InterPro" id="IPR016194">
    <property type="entry name" value="SPOC-like_C_dom_sf"/>
</dbReference>
<dbReference type="HAMAP" id="MF_01875">
    <property type="entry name" value="Prokaryotic_Ku"/>
    <property type="match status" value="1"/>
</dbReference>
<evidence type="ECO:0000313" key="5">
    <source>
        <dbReference type="EMBL" id="MBC8532348.1"/>
    </source>
</evidence>
<dbReference type="Pfam" id="PF02735">
    <property type="entry name" value="Ku"/>
    <property type="match status" value="1"/>
</dbReference>
<dbReference type="GO" id="GO:0006303">
    <property type="term" value="P:double-strand break repair via nonhomologous end joining"/>
    <property type="evidence" value="ECO:0007669"/>
    <property type="project" value="UniProtKB-UniRule"/>
</dbReference>
<dbReference type="PIRSF" id="PIRSF006493">
    <property type="entry name" value="Prok_Ku"/>
    <property type="match status" value="1"/>
</dbReference>
<keyword evidence="1 3" id="KW-0238">DNA-binding</keyword>
<keyword evidence="3" id="KW-0234">DNA repair</keyword>